<gene>
    <name evidence="2" type="ORF">BDW02DRAFT_156751</name>
</gene>
<evidence type="ECO:0000256" key="1">
    <source>
        <dbReference type="SAM" id="MobiDB-lite"/>
    </source>
</evidence>
<keyword evidence="3" id="KW-1185">Reference proteome</keyword>
<feature type="compositionally biased region" description="Pro residues" evidence="1">
    <location>
        <begin position="789"/>
        <end position="802"/>
    </location>
</feature>
<dbReference type="Pfam" id="PF20566">
    <property type="entry name" value="Eap1"/>
    <property type="match status" value="1"/>
</dbReference>
<feature type="compositionally biased region" description="Pro residues" evidence="1">
    <location>
        <begin position="706"/>
        <end position="723"/>
    </location>
</feature>
<feature type="compositionally biased region" description="Basic and acidic residues" evidence="1">
    <location>
        <begin position="234"/>
        <end position="252"/>
    </location>
</feature>
<feature type="compositionally biased region" description="Gly residues" evidence="1">
    <location>
        <begin position="766"/>
        <end position="786"/>
    </location>
</feature>
<dbReference type="EMBL" id="ML975245">
    <property type="protein sequence ID" value="KAF1839536.1"/>
    <property type="molecule type" value="Genomic_DNA"/>
</dbReference>
<feature type="compositionally biased region" description="Polar residues" evidence="1">
    <location>
        <begin position="425"/>
        <end position="434"/>
    </location>
</feature>
<dbReference type="AlphaFoldDB" id="A0A6A5KX02"/>
<feature type="compositionally biased region" description="Basic and acidic residues" evidence="1">
    <location>
        <begin position="174"/>
        <end position="226"/>
    </location>
</feature>
<feature type="compositionally biased region" description="Low complexity" evidence="1">
    <location>
        <begin position="40"/>
        <end position="51"/>
    </location>
</feature>
<feature type="region of interest" description="Disordered" evidence="1">
    <location>
        <begin position="417"/>
        <end position="585"/>
    </location>
</feature>
<feature type="compositionally biased region" description="Polar residues" evidence="1">
    <location>
        <begin position="563"/>
        <end position="585"/>
    </location>
</feature>
<feature type="region of interest" description="Disordered" evidence="1">
    <location>
        <begin position="1"/>
        <end position="93"/>
    </location>
</feature>
<organism evidence="2 3">
    <name type="scientific">Decorospora gaudefroyi</name>
    <dbReference type="NCBI Taxonomy" id="184978"/>
    <lineage>
        <taxon>Eukaryota</taxon>
        <taxon>Fungi</taxon>
        <taxon>Dikarya</taxon>
        <taxon>Ascomycota</taxon>
        <taxon>Pezizomycotina</taxon>
        <taxon>Dothideomycetes</taxon>
        <taxon>Pleosporomycetidae</taxon>
        <taxon>Pleosporales</taxon>
        <taxon>Pleosporineae</taxon>
        <taxon>Pleosporaceae</taxon>
        <taxon>Decorospora</taxon>
    </lineage>
</organism>
<name>A0A6A5KX02_9PLEO</name>
<feature type="region of interest" description="Disordered" evidence="1">
    <location>
        <begin position="595"/>
        <end position="614"/>
    </location>
</feature>
<evidence type="ECO:0000313" key="2">
    <source>
        <dbReference type="EMBL" id="KAF1839536.1"/>
    </source>
</evidence>
<accession>A0A6A5KX02</accession>
<evidence type="ECO:0000313" key="3">
    <source>
        <dbReference type="Proteomes" id="UP000800040"/>
    </source>
</evidence>
<feature type="region of interest" description="Disordered" evidence="1">
    <location>
        <begin position="106"/>
        <end position="405"/>
    </location>
</feature>
<feature type="compositionally biased region" description="Basic and acidic residues" evidence="1">
    <location>
        <begin position="9"/>
        <end position="24"/>
    </location>
</feature>
<dbReference type="OrthoDB" id="2504266at2759"/>
<feature type="compositionally biased region" description="Polar residues" evidence="1">
    <location>
        <begin position="522"/>
        <end position="531"/>
    </location>
</feature>
<sequence>MRGPTYSEAELRALRESPLVKKPEGLPSISQWMDVPADQTTNNGHTNNNGTVRRPRGVRDADGGAPNEQRPLINPMGQFGRRQSMQPGEETVLGPPKLAFLSARTPAKATGDAKERTGFTSTDGDNVGDRFPKNERWTRDRENERTRDKGFTNGRRLVREDGDGWTNVKGRKSLGQEDFERFSRNGDRNREKHEGDLETDVAPRRGNRERNEPRWGRRDEGKEEGAKTGVQGGWRERDRERERERDHGREWNRGAANRVEEDPEWMDVKVEKKEFKPRTQEDFQRWKEQMRAKDTPAEDKDESRQVPAEISTAVSITAPPMLTAPLHTPSATEPTQGILFGNWGRDKSVEIPPAETITAKPKPDKKSRFMTMFAKPEEPAASSQPPPHMPASPVPAMEANADKEGFQRILQMLGQVNMGGAPVVQPNTSTSTNGMRHGGGISVDFHQQSPPPESQHGRPPPRTLEQQSLLENILTPRPAVPESRPSQQPRFASMSPENALPDQFRLPRPESSQPEDHFPHQQPLSRNNPQDANLAALLNSRTREESQRDQATKQRERDFLLNLMQQPSRATPPQMQNQNLPRPTQENHNMAFFEHRQQSQHQPKGRSGLPPGFMEDPRMYAAENDVMRRDDRREQLELRQLQQLQQQEAMRAKNQRMPMGYANPEDALMGLQRRNTGGDTRMPTNMGIPSQPVPDMQYMGGRGQPGMPPTPQERPNIAPPPGFGGPMRQPPGLGGPNAQQMGAGGPSFSAGNTPLGHPPGFPPGGSIRGLGFPGVPGGPAGNGMQGPPGYFPPPGYGGPPMPGMRGGEEARMMFEGQYGGAPRQQPGRPGPPNMY</sequence>
<feature type="compositionally biased region" description="Basic and acidic residues" evidence="1">
    <location>
        <begin position="541"/>
        <end position="559"/>
    </location>
</feature>
<proteinExistence type="predicted"/>
<reference evidence="2" key="1">
    <citation type="submission" date="2020-01" db="EMBL/GenBank/DDBJ databases">
        <authorList>
            <consortium name="DOE Joint Genome Institute"/>
            <person name="Haridas S."/>
            <person name="Albert R."/>
            <person name="Binder M."/>
            <person name="Bloem J."/>
            <person name="Labutti K."/>
            <person name="Salamov A."/>
            <person name="Andreopoulos B."/>
            <person name="Baker S.E."/>
            <person name="Barry K."/>
            <person name="Bills G."/>
            <person name="Bluhm B.H."/>
            <person name="Cannon C."/>
            <person name="Castanera R."/>
            <person name="Culley D.E."/>
            <person name="Daum C."/>
            <person name="Ezra D."/>
            <person name="Gonzalez J.B."/>
            <person name="Henrissat B."/>
            <person name="Kuo A."/>
            <person name="Liang C."/>
            <person name="Lipzen A."/>
            <person name="Lutzoni F."/>
            <person name="Magnuson J."/>
            <person name="Mondo S."/>
            <person name="Nolan M."/>
            <person name="Ohm R."/>
            <person name="Pangilinan J."/>
            <person name="Park H.-J."/>
            <person name="Ramirez L."/>
            <person name="Alfaro M."/>
            <person name="Sun H."/>
            <person name="Tritt A."/>
            <person name="Yoshinaga Y."/>
            <person name="Zwiers L.-H."/>
            <person name="Turgeon B.G."/>
            <person name="Goodwin S.B."/>
            <person name="Spatafora J.W."/>
            <person name="Crous P.W."/>
            <person name="Grigoriev I.V."/>
        </authorList>
    </citation>
    <scope>NUCLEOTIDE SEQUENCE</scope>
    <source>
        <strain evidence="2">P77</strain>
    </source>
</reference>
<dbReference type="Proteomes" id="UP000800040">
    <property type="component" value="Unassembled WGS sequence"/>
</dbReference>
<feature type="compositionally biased region" description="Basic and acidic residues" evidence="1">
    <location>
        <begin position="127"/>
        <end position="150"/>
    </location>
</feature>
<feature type="compositionally biased region" description="Pro residues" evidence="1">
    <location>
        <begin position="449"/>
        <end position="462"/>
    </location>
</feature>
<feature type="region of interest" description="Disordered" evidence="1">
    <location>
        <begin position="702"/>
        <end position="835"/>
    </location>
</feature>
<protein>
    <submittedName>
        <fullName evidence="2">Uncharacterized protein</fullName>
    </submittedName>
</protein>
<feature type="compositionally biased region" description="Basic and acidic residues" evidence="1">
    <location>
        <begin position="266"/>
        <end position="304"/>
    </location>
</feature>
<dbReference type="InterPro" id="IPR046784">
    <property type="entry name" value="Eap1"/>
</dbReference>
<feature type="compositionally biased region" description="Pro residues" evidence="1">
    <location>
        <begin position="384"/>
        <end position="393"/>
    </location>
</feature>